<keyword evidence="6" id="KW-1185">Reference proteome</keyword>
<dbReference type="AlphaFoldDB" id="A0AA35U0R5"/>
<feature type="domain" description="K Homology" evidence="4">
    <location>
        <begin position="289"/>
        <end position="359"/>
    </location>
</feature>
<dbReference type="InterPro" id="IPR036612">
    <property type="entry name" value="KH_dom_type_1_sf"/>
</dbReference>
<evidence type="ECO:0000313" key="6">
    <source>
        <dbReference type="Proteomes" id="UP001174909"/>
    </source>
</evidence>
<dbReference type="InterPro" id="IPR004088">
    <property type="entry name" value="KH_dom_type_1"/>
</dbReference>
<evidence type="ECO:0000256" key="1">
    <source>
        <dbReference type="ARBA" id="ARBA00022737"/>
    </source>
</evidence>
<keyword evidence="1" id="KW-0677">Repeat</keyword>
<dbReference type="CDD" id="cd22439">
    <property type="entry name" value="KH-I_PCBP_rpt3"/>
    <property type="match status" value="1"/>
</dbReference>
<evidence type="ECO:0000313" key="5">
    <source>
        <dbReference type="EMBL" id="CAI8057528.1"/>
    </source>
</evidence>
<dbReference type="CDD" id="cd02396">
    <property type="entry name" value="KH-I_PCBP_rpt2"/>
    <property type="match status" value="1"/>
</dbReference>
<organism evidence="5 6">
    <name type="scientific">Geodia barretti</name>
    <name type="common">Barrett's horny sponge</name>
    <dbReference type="NCBI Taxonomy" id="519541"/>
    <lineage>
        <taxon>Eukaryota</taxon>
        <taxon>Metazoa</taxon>
        <taxon>Porifera</taxon>
        <taxon>Demospongiae</taxon>
        <taxon>Heteroscleromorpha</taxon>
        <taxon>Tetractinellida</taxon>
        <taxon>Astrophorina</taxon>
        <taxon>Geodiidae</taxon>
        <taxon>Geodia</taxon>
    </lineage>
</organism>
<evidence type="ECO:0000256" key="2">
    <source>
        <dbReference type="PROSITE-ProRule" id="PRU00117"/>
    </source>
</evidence>
<feature type="domain" description="K Homology" evidence="4">
    <location>
        <begin position="51"/>
        <end position="139"/>
    </location>
</feature>
<dbReference type="SUPFAM" id="SSF54791">
    <property type="entry name" value="Eukaryotic type KH-domain (KH-domain type I)"/>
    <property type="match status" value="3"/>
</dbReference>
<dbReference type="GO" id="GO:0003723">
    <property type="term" value="F:RNA binding"/>
    <property type="evidence" value="ECO:0007669"/>
    <property type="project" value="UniProtKB-UniRule"/>
</dbReference>
<evidence type="ECO:0000259" key="4">
    <source>
        <dbReference type="SMART" id="SM00322"/>
    </source>
</evidence>
<dbReference type="PANTHER" id="PTHR10288">
    <property type="entry name" value="KH DOMAIN CONTAINING RNA BINDING PROTEIN"/>
    <property type="match status" value="1"/>
</dbReference>
<reference evidence="5" key="1">
    <citation type="submission" date="2023-03" db="EMBL/GenBank/DDBJ databases">
        <authorList>
            <person name="Steffen K."/>
            <person name="Cardenas P."/>
        </authorList>
    </citation>
    <scope>NUCLEOTIDE SEQUENCE</scope>
</reference>
<dbReference type="SMART" id="SM00322">
    <property type="entry name" value="KH"/>
    <property type="match status" value="3"/>
</dbReference>
<feature type="region of interest" description="Disordered" evidence="3">
    <location>
        <begin position="144"/>
        <end position="165"/>
    </location>
</feature>
<dbReference type="InterPro" id="IPR004087">
    <property type="entry name" value="KH_dom"/>
</dbReference>
<protein>
    <submittedName>
        <fullName evidence="5">Poly(RC)-binding protein 3</fullName>
    </submittedName>
</protein>
<dbReference type="EMBL" id="CASHTH010004453">
    <property type="protein sequence ID" value="CAI8057528.1"/>
    <property type="molecule type" value="Genomic_DNA"/>
</dbReference>
<accession>A0AA35U0R5</accession>
<evidence type="ECO:0000256" key="3">
    <source>
        <dbReference type="SAM" id="MobiDB-lite"/>
    </source>
</evidence>
<dbReference type="Proteomes" id="UP001174909">
    <property type="component" value="Unassembled WGS sequence"/>
</dbReference>
<gene>
    <name evidence="5" type="ORF">GBAR_LOCUS31359</name>
</gene>
<proteinExistence type="predicted"/>
<comment type="caution">
    <text evidence="5">The sequence shown here is derived from an EMBL/GenBank/DDBJ whole genome shotgun (WGS) entry which is preliminary data.</text>
</comment>
<dbReference type="Pfam" id="PF00013">
    <property type="entry name" value="KH_1"/>
    <property type="match status" value="3"/>
</dbReference>
<feature type="domain" description="K Homology" evidence="4">
    <location>
        <begin position="173"/>
        <end position="244"/>
    </location>
</feature>
<dbReference type="Gene3D" id="3.30.1370.10">
    <property type="entry name" value="K Homology domain, type 1"/>
    <property type="match status" value="3"/>
</dbReference>
<dbReference type="CDD" id="cd22438">
    <property type="entry name" value="KH-I_PCBP_rpt1"/>
    <property type="match status" value="1"/>
</dbReference>
<name>A0AA35U0R5_GEOBA</name>
<sequence>MSAGVVGGELSGAGGQLDGDLELHVDGSLLVGEDAAGAGAAGEDDVLVTEPVLGIRMLMSSRDVGSIIGKVSRYRTSKLIICYPSMYILQGGMTIKAFREQSGARINISSSTSSERLVTVTGNRENICRAFAAIGKQIEQNTLQASAQENADKSEEGGVTETLPPVATPDTPLTISFRLVIQSSQCGSLIGKGGTKIKEIRETTGVSIQVAGETLPNSTERAVTISGIYDALVVCVGLICNVMLENPPRGPFIPYKPHSLPNQAYQPRTTPNATAGPYTAIFNTVAGPATTTQQMRIPNDLIGCVIGRKGSKIHEIRVSSGAQIKIAGNEGDGGDRLVTITGTPEAVGMAQYLINSRIHSEVNSFITMGTSMSV</sequence>
<dbReference type="PROSITE" id="PS50084">
    <property type="entry name" value="KH_TYPE_1"/>
    <property type="match status" value="3"/>
</dbReference>
<keyword evidence="2" id="KW-0694">RNA-binding</keyword>